<reference evidence="3 4" key="1">
    <citation type="submission" date="2017-12" db="EMBL/GenBank/DDBJ databases">
        <title>Sequencing the genomes of 1000 Actinobacteria strains.</title>
        <authorList>
            <person name="Klenk H.-P."/>
        </authorList>
    </citation>
    <scope>NUCLEOTIDE SEQUENCE [LARGE SCALE GENOMIC DNA]</scope>
    <source>
        <strain evidence="3 4">DSM 44489</strain>
    </source>
</reference>
<proteinExistence type="predicted"/>
<keyword evidence="4" id="KW-1185">Reference proteome</keyword>
<gene>
    <name evidence="3" type="ORF">ATK86_5841</name>
</gene>
<evidence type="ECO:0000313" key="3">
    <source>
        <dbReference type="EMBL" id="PKV81376.1"/>
    </source>
</evidence>
<dbReference type="AlphaFoldDB" id="A0A2N3VID6"/>
<evidence type="ECO:0000256" key="2">
    <source>
        <dbReference type="SAM" id="Phobius"/>
    </source>
</evidence>
<organism evidence="3 4">
    <name type="scientific">Nocardia fluminea</name>
    <dbReference type="NCBI Taxonomy" id="134984"/>
    <lineage>
        <taxon>Bacteria</taxon>
        <taxon>Bacillati</taxon>
        <taxon>Actinomycetota</taxon>
        <taxon>Actinomycetes</taxon>
        <taxon>Mycobacteriales</taxon>
        <taxon>Nocardiaceae</taxon>
        <taxon>Nocardia</taxon>
    </lineage>
</organism>
<dbReference type="Proteomes" id="UP000233766">
    <property type="component" value="Unassembled WGS sequence"/>
</dbReference>
<evidence type="ECO:0000256" key="1">
    <source>
        <dbReference type="SAM" id="MobiDB-lite"/>
    </source>
</evidence>
<comment type="caution">
    <text evidence="3">The sequence shown here is derived from an EMBL/GenBank/DDBJ whole genome shotgun (WGS) entry which is preliminary data.</text>
</comment>
<accession>A0A2N3VID6</accession>
<keyword evidence="2" id="KW-0472">Membrane</keyword>
<evidence type="ECO:0000313" key="4">
    <source>
        <dbReference type="Proteomes" id="UP000233766"/>
    </source>
</evidence>
<sequence length="226" mass="23207">MNGPEHHPDVPNSARFDPQAPPHPLGQAYPMAPSRGFAADPWTDTPQGCGDPATQFSFARRTHDGSHITYPGDAGYPAAPARNHGSAAVRPDDAPHPAGQADTGGPQPLLRMPGNVRAAQVICWIGGGIGVLLVAALIAADRPEAAGAAIAGFLPFLFLAILAFGFTSGANGIRMCTIAIACLQALCGFGSISQPAPPGLLGTTAGAAIAILLARQSAREWFTRPH</sequence>
<feature type="transmembrane region" description="Helical" evidence="2">
    <location>
        <begin position="146"/>
        <end position="166"/>
    </location>
</feature>
<protein>
    <submittedName>
        <fullName evidence="3">Uncharacterized protein</fullName>
    </submittedName>
</protein>
<feature type="region of interest" description="Disordered" evidence="1">
    <location>
        <begin position="1"/>
        <end position="109"/>
    </location>
</feature>
<dbReference type="RefSeq" id="WP_143876144.1">
    <property type="nucleotide sequence ID" value="NZ_PJMW01000002.1"/>
</dbReference>
<feature type="compositionally biased region" description="Low complexity" evidence="1">
    <location>
        <begin position="70"/>
        <end position="81"/>
    </location>
</feature>
<keyword evidence="2" id="KW-0812">Transmembrane</keyword>
<name>A0A2N3VID6_9NOCA</name>
<keyword evidence="2" id="KW-1133">Transmembrane helix</keyword>
<feature type="transmembrane region" description="Helical" evidence="2">
    <location>
        <begin position="121"/>
        <end position="140"/>
    </location>
</feature>
<dbReference type="EMBL" id="PJMW01000002">
    <property type="protein sequence ID" value="PKV81376.1"/>
    <property type="molecule type" value="Genomic_DNA"/>
</dbReference>